<evidence type="ECO:0000256" key="1">
    <source>
        <dbReference type="SAM" id="MobiDB-lite"/>
    </source>
</evidence>
<proteinExistence type="predicted"/>
<feature type="region of interest" description="Disordered" evidence="1">
    <location>
        <begin position="421"/>
        <end position="449"/>
    </location>
</feature>
<feature type="compositionally biased region" description="Basic and acidic residues" evidence="1">
    <location>
        <begin position="429"/>
        <end position="438"/>
    </location>
</feature>
<protein>
    <submittedName>
        <fullName evidence="2">Uncharacterized protein</fullName>
    </submittedName>
</protein>
<evidence type="ECO:0000313" key="2">
    <source>
        <dbReference type="EMBL" id="KMQ93193.1"/>
    </source>
</evidence>
<name>A0A0J7KS68_LASNI</name>
<gene>
    <name evidence="2" type="ORF">RF55_6723</name>
</gene>
<feature type="region of interest" description="Disordered" evidence="1">
    <location>
        <begin position="494"/>
        <end position="516"/>
    </location>
</feature>
<sequence length="718" mass="80966">MAAFNGIRVLPDMPKNIPNMETLIQNFETGLGSSSRQDTVSSLPSSGGSFVKKIVEAYESSVRASIENAEQEHARKRSGLFNTIRNQKNVEKSDSSPSICGELGSSLRRWSSLKNTSEISSGLSVVKKHDLEDDFVTPNRCHSKSDKKTDILKTWSEISSKINKYGFMRELTNIRPNSSKRKRETENLKRRGQVFYSPPENEGTYKSKNNMPLICSSPLEDVEDDTDYDEDPLDDILTNSRDSSSPSNNSYKNLQVNLYGFESEEWQFELSASSQSSKSSSRSLCDDTSSAKNHANDSLLLGSSFQDITVVPSKDVLNARENPQVTEQPESSADFNRESPRVIGVSLKRPIKIDNDTSVTWIPMLDENLPQKKSLKKLLSVFNRAKLSLSYRKIGKKLKRKQPKERHIFDSGFIERCPSVSSSSSQKSWHSDAGHVDDEPSTPPTFGTFGRPKCVSERCTEKTVKNRMMLTEILHHAPKVASDFVPSDPNSWISSRGTVSLGKEDRQDVEPSSRNTSIASFSKSRVFCRHPSLPKHPHLIRSSVPKHPFVAQTKMDQIEEEEATAERTMQCGEKIEEPDVLKLRYPSSLPIPVPQSAQNISYPRMSEYADLSTINNYDRPKSIDYFKIDKYVHLHCSSPKSISTLDEVVLRRQAAIYDVPRRSWLSNLTMDFLPPVYGDNPYDQIKPCASRFATVSPKNLRFSMSHEKSRAIEQSFDS</sequence>
<feature type="compositionally biased region" description="Low complexity" evidence="1">
    <location>
        <begin position="235"/>
        <end position="251"/>
    </location>
</feature>
<accession>A0A0J7KS68</accession>
<feature type="compositionally biased region" description="Basic and acidic residues" evidence="1">
    <location>
        <begin position="502"/>
        <end position="511"/>
    </location>
</feature>
<feature type="region of interest" description="Disordered" evidence="1">
    <location>
        <begin position="176"/>
        <end position="251"/>
    </location>
</feature>
<comment type="caution">
    <text evidence="2">The sequence shown here is derived from an EMBL/GenBank/DDBJ whole genome shotgun (WGS) entry which is preliminary data.</text>
</comment>
<keyword evidence="3" id="KW-1185">Reference proteome</keyword>
<organism evidence="2 3">
    <name type="scientific">Lasius niger</name>
    <name type="common">Black garden ant</name>
    <dbReference type="NCBI Taxonomy" id="67767"/>
    <lineage>
        <taxon>Eukaryota</taxon>
        <taxon>Metazoa</taxon>
        <taxon>Ecdysozoa</taxon>
        <taxon>Arthropoda</taxon>
        <taxon>Hexapoda</taxon>
        <taxon>Insecta</taxon>
        <taxon>Pterygota</taxon>
        <taxon>Neoptera</taxon>
        <taxon>Endopterygota</taxon>
        <taxon>Hymenoptera</taxon>
        <taxon>Apocrita</taxon>
        <taxon>Aculeata</taxon>
        <taxon>Formicoidea</taxon>
        <taxon>Formicidae</taxon>
        <taxon>Formicinae</taxon>
        <taxon>Lasius</taxon>
        <taxon>Lasius</taxon>
    </lineage>
</organism>
<evidence type="ECO:0000313" key="3">
    <source>
        <dbReference type="Proteomes" id="UP000036403"/>
    </source>
</evidence>
<dbReference type="PaxDb" id="67767-A0A0J7KS68"/>
<dbReference type="Proteomes" id="UP000036403">
    <property type="component" value="Unassembled WGS sequence"/>
</dbReference>
<reference evidence="2 3" key="1">
    <citation type="submission" date="2015-04" db="EMBL/GenBank/DDBJ databases">
        <title>Lasius niger genome sequencing.</title>
        <authorList>
            <person name="Konorov E.A."/>
            <person name="Nikitin M.A."/>
            <person name="Kirill M.V."/>
            <person name="Chang P."/>
        </authorList>
    </citation>
    <scope>NUCLEOTIDE SEQUENCE [LARGE SCALE GENOMIC DNA]</scope>
    <source>
        <tissue evidence="2">Whole</tissue>
    </source>
</reference>
<feature type="compositionally biased region" description="Acidic residues" evidence="1">
    <location>
        <begin position="220"/>
        <end position="234"/>
    </location>
</feature>
<dbReference type="EMBL" id="LBMM01003734">
    <property type="protein sequence ID" value="KMQ93193.1"/>
    <property type="molecule type" value="Genomic_DNA"/>
</dbReference>
<dbReference type="AlphaFoldDB" id="A0A0J7KS68"/>
<dbReference type="OrthoDB" id="7687255at2759"/>